<reference evidence="12" key="1">
    <citation type="journal article" date="2019" name="Int. J. Syst. Evol. Microbiol.">
        <title>The Global Catalogue of Microorganisms (GCM) 10K type strain sequencing project: providing services to taxonomists for standard genome sequencing and annotation.</title>
        <authorList>
            <consortium name="The Broad Institute Genomics Platform"/>
            <consortium name="The Broad Institute Genome Sequencing Center for Infectious Disease"/>
            <person name="Wu L."/>
            <person name="Ma J."/>
        </authorList>
    </citation>
    <scope>NUCLEOTIDE SEQUENCE [LARGE SCALE GENOMIC DNA]</scope>
    <source>
        <strain evidence="12">CGMCC 1.15772</strain>
    </source>
</reference>
<evidence type="ECO:0000256" key="3">
    <source>
        <dbReference type="ARBA" id="ARBA00022618"/>
    </source>
</evidence>
<feature type="compositionally biased region" description="Low complexity" evidence="8">
    <location>
        <begin position="26"/>
        <end position="38"/>
    </location>
</feature>
<keyword evidence="6 9" id="KW-0472">Membrane</keyword>
<organism evidence="11 12">
    <name type="scientific">Deinococcus lacus</name>
    <dbReference type="NCBI Taxonomy" id="392561"/>
    <lineage>
        <taxon>Bacteria</taxon>
        <taxon>Thermotogati</taxon>
        <taxon>Deinococcota</taxon>
        <taxon>Deinococci</taxon>
        <taxon>Deinococcales</taxon>
        <taxon>Deinococcaceae</taxon>
        <taxon>Deinococcus</taxon>
    </lineage>
</organism>
<keyword evidence="3 11" id="KW-0132">Cell division</keyword>
<evidence type="ECO:0000256" key="2">
    <source>
        <dbReference type="ARBA" id="ARBA00022475"/>
    </source>
</evidence>
<keyword evidence="12" id="KW-1185">Reference proteome</keyword>
<comment type="caution">
    <text evidence="11">The sequence shown here is derived from an EMBL/GenBank/DDBJ whole genome shotgun (WGS) entry which is preliminary data.</text>
</comment>
<dbReference type="PROSITE" id="PS51779">
    <property type="entry name" value="POTRA"/>
    <property type="match status" value="1"/>
</dbReference>
<evidence type="ECO:0000256" key="6">
    <source>
        <dbReference type="ARBA" id="ARBA00023136"/>
    </source>
</evidence>
<keyword evidence="7" id="KW-0131">Cell cycle</keyword>
<evidence type="ECO:0000256" key="5">
    <source>
        <dbReference type="ARBA" id="ARBA00022989"/>
    </source>
</evidence>
<evidence type="ECO:0000256" key="8">
    <source>
        <dbReference type="SAM" id="MobiDB-lite"/>
    </source>
</evidence>
<keyword evidence="4 9" id="KW-0812">Transmembrane</keyword>
<evidence type="ECO:0000259" key="10">
    <source>
        <dbReference type="PROSITE" id="PS51779"/>
    </source>
</evidence>
<dbReference type="GO" id="GO:0051301">
    <property type="term" value="P:cell division"/>
    <property type="evidence" value="ECO:0007669"/>
    <property type="project" value="UniProtKB-KW"/>
</dbReference>
<dbReference type="Pfam" id="PF08478">
    <property type="entry name" value="POTRA_1"/>
    <property type="match status" value="1"/>
</dbReference>
<evidence type="ECO:0000256" key="4">
    <source>
        <dbReference type="ARBA" id="ARBA00022692"/>
    </source>
</evidence>
<evidence type="ECO:0000256" key="7">
    <source>
        <dbReference type="ARBA" id="ARBA00023306"/>
    </source>
</evidence>
<evidence type="ECO:0000256" key="1">
    <source>
        <dbReference type="ARBA" id="ARBA00004370"/>
    </source>
</evidence>
<dbReference type="PANTHER" id="PTHR35851">
    <property type="entry name" value="CELL DIVISION PROTEIN FTSQ"/>
    <property type="match status" value="1"/>
</dbReference>
<dbReference type="Gene3D" id="3.10.20.310">
    <property type="entry name" value="membrane protein fhac"/>
    <property type="match status" value="1"/>
</dbReference>
<feature type="region of interest" description="Disordered" evidence="8">
    <location>
        <begin position="1"/>
        <end position="100"/>
    </location>
</feature>
<feature type="compositionally biased region" description="Basic residues" evidence="8">
    <location>
        <begin position="1"/>
        <end position="10"/>
    </location>
</feature>
<dbReference type="InterPro" id="IPR026579">
    <property type="entry name" value="FtsQ"/>
</dbReference>
<protein>
    <submittedName>
        <fullName evidence="11">Cell division protein FtsQ/DivIB</fullName>
    </submittedName>
</protein>
<dbReference type="InterPro" id="IPR034746">
    <property type="entry name" value="POTRA"/>
</dbReference>
<evidence type="ECO:0000313" key="11">
    <source>
        <dbReference type="EMBL" id="MFC6591042.1"/>
    </source>
</evidence>
<dbReference type="PANTHER" id="PTHR35851:SF1">
    <property type="entry name" value="CELL DIVISION PROTEIN FTSQ"/>
    <property type="match status" value="1"/>
</dbReference>
<keyword evidence="2" id="KW-1003">Cell membrane</keyword>
<evidence type="ECO:0000256" key="9">
    <source>
        <dbReference type="SAM" id="Phobius"/>
    </source>
</evidence>
<feature type="transmembrane region" description="Helical" evidence="9">
    <location>
        <begin position="109"/>
        <end position="129"/>
    </location>
</feature>
<name>A0ABW1YC37_9DEIO</name>
<feature type="domain" description="POTRA" evidence="10">
    <location>
        <begin position="129"/>
        <end position="196"/>
    </location>
</feature>
<keyword evidence="5 9" id="KW-1133">Transmembrane helix</keyword>
<dbReference type="Proteomes" id="UP001596297">
    <property type="component" value="Unassembled WGS sequence"/>
</dbReference>
<comment type="subcellular location">
    <subcellularLocation>
        <location evidence="1">Membrane</location>
    </subcellularLocation>
</comment>
<dbReference type="InterPro" id="IPR013685">
    <property type="entry name" value="POTRA_FtsQ_type"/>
</dbReference>
<accession>A0ABW1YC37</accession>
<proteinExistence type="predicted"/>
<sequence>MFRRPVKPKRPPVPGPLAGQLQQESPDPAAPADLTPPTFDFSQADLEPHAGTKEPQSPVAAPEPRPEAAPPTDAETPAEPGAWRDEAAPTVAPTPRPHRRVTARWKTRLLTALGLLGVAGALAASWFLLPVRSVTVAGNQHLSQVQVQQLAGAEPGFGWLYYGAWRAQKLAQDPWVASATVTRRFPDTLEIQVRERQPYALWEMGGERRVVAADGTVLPEAQVQGNLPVLRGWGPDRLRDSLAIAEALRGYNVKSVAYTPTGITAETERGTAWSGDLESLLKYAGALTQFPGQQIHIYPWG</sequence>
<gene>
    <name evidence="11" type="ORF">ACFP81_02670</name>
</gene>
<feature type="compositionally biased region" description="Low complexity" evidence="8">
    <location>
        <begin position="70"/>
        <end position="81"/>
    </location>
</feature>
<dbReference type="RefSeq" id="WP_380082048.1">
    <property type="nucleotide sequence ID" value="NZ_JBHSWD010000001.1"/>
</dbReference>
<evidence type="ECO:0000313" key="12">
    <source>
        <dbReference type="Proteomes" id="UP001596297"/>
    </source>
</evidence>
<dbReference type="EMBL" id="JBHSWD010000001">
    <property type="protein sequence ID" value="MFC6591042.1"/>
    <property type="molecule type" value="Genomic_DNA"/>
</dbReference>